<protein>
    <submittedName>
        <fullName evidence="1">Uncharacterized protein</fullName>
    </submittedName>
</protein>
<gene>
    <name evidence="1" type="ORF">HGP05_02945</name>
</gene>
<sequence>MDKEIFQKCFDLAERGNYESRFIFTYYDENTKRSLIRNLAIILGKDKLVGLTGEQKVIFVQSEDPDKMRRMLLL</sequence>
<reference evidence="1" key="1">
    <citation type="submission" date="2020-04" db="EMBL/GenBank/DDBJ databases">
        <authorList>
            <person name="Chakraborty B."/>
            <person name="Walker A.R."/>
            <person name="Burne R.A."/>
        </authorList>
    </citation>
    <scope>NUCLEOTIDE SEQUENCE [LARGE SCALE GENOMIC DNA]</scope>
    <source>
        <strain evidence="1">BCA8</strain>
    </source>
</reference>
<dbReference type="EMBL" id="JABBCN010000001">
    <property type="protein sequence ID" value="NMX24657.1"/>
    <property type="molecule type" value="Genomic_DNA"/>
</dbReference>
<accession>A0A7Y0YRV9</accession>
<comment type="caution">
    <text evidence="1">The sequence shown here is derived from an EMBL/GenBank/DDBJ whole genome shotgun (WGS) entry which is preliminary data.</text>
</comment>
<evidence type="ECO:0000313" key="1">
    <source>
        <dbReference type="EMBL" id="NMX24657.1"/>
    </source>
</evidence>
<dbReference type="AlphaFoldDB" id="A0A7Y0YRV9"/>
<name>A0A7Y0YRV9_STRSA</name>
<proteinExistence type="predicted"/>
<organism evidence="1">
    <name type="scientific">Streptococcus sanguinis</name>
    <dbReference type="NCBI Taxonomy" id="1305"/>
    <lineage>
        <taxon>Bacteria</taxon>
        <taxon>Bacillati</taxon>
        <taxon>Bacillota</taxon>
        <taxon>Bacilli</taxon>
        <taxon>Lactobacillales</taxon>
        <taxon>Streptococcaceae</taxon>
        <taxon>Streptococcus</taxon>
    </lineage>
</organism>